<reference evidence="8" key="1">
    <citation type="submission" date="2014-12" db="EMBL/GenBank/DDBJ databases">
        <title>Insight into the proteome of Arion vulgaris.</title>
        <authorList>
            <person name="Aradska J."/>
            <person name="Bulat T."/>
            <person name="Smidak R."/>
            <person name="Sarate P."/>
            <person name="Gangsoo J."/>
            <person name="Sialana F."/>
            <person name="Bilban M."/>
            <person name="Lubec G."/>
        </authorList>
    </citation>
    <scope>NUCLEOTIDE SEQUENCE</scope>
    <source>
        <tissue evidence="8">Skin</tissue>
    </source>
</reference>
<evidence type="ECO:0000313" key="8">
    <source>
        <dbReference type="EMBL" id="CEK63892.1"/>
    </source>
</evidence>
<dbReference type="AlphaFoldDB" id="A0A0B6Z694"/>
<comment type="subcellular location">
    <subcellularLocation>
        <location evidence="1">Membrane</location>
        <topology evidence="1">Multi-pass membrane protein</topology>
    </subcellularLocation>
</comment>
<evidence type="ECO:0000259" key="7">
    <source>
        <dbReference type="Pfam" id="PF00916"/>
    </source>
</evidence>
<accession>A0A0B6Z694</accession>
<dbReference type="PANTHER" id="PTHR11814">
    <property type="entry name" value="SULFATE TRANSPORTER"/>
    <property type="match status" value="1"/>
</dbReference>
<evidence type="ECO:0000256" key="5">
    <source>
        <dbReference type="SAM" id="MobiDB-lite"/>
    </source>
</evidence>
<dbReference type="InterPro" id="IPR011547">
    <property type="entry name" value="SLC26A/SulP_dom"/>
</dbReference>
<proteinExistence type="predicted"/>
<dbReference type="GO" id="GO:0016020">
    <property type="term" value="C:membrane"/>
    <property type="evidence" value="ECO:0007669"/>
    <property type="project" value="UniProtKB-SubCell"/>
</dbReference>
<evidence type="ECO:0000256" key="6">
    <source>
        <dbReference type="SAM" id="Phobius"/>
    </source>
</evidence>
<evidence type="ECO:0000256" key="2">
    <source>
        <dbReference type="ARBA" id="ARBA00022692"/>
    </source>
</evidence>
<feature type="transmembrane region" description="Helical" evidence="6">
    <location>
        <begin position="138"/>
        <end position="163"/>
    </location>
</feature>
<keyword evidence="4 6" id="KW-0472">Membrane</keyword>
<dbReference type="Pfam" id="PF00916">
    <property type="entry name" value="Sulfate_transp"/>
    <property type="match status" value="1"/>
</dbReference>
<evidence type="ECO:0000256" key="3">
    <source>
        <dbReference type="ARBA" id="ARBA00022989"/>
    </source>
</evidence>
<feature type="non-terminal residue" evidence="8">
    <location>
        <position position="189"/>
    </location>
</feature>
<dbReference type="InterPro" id="IPR001902">
    <property type="entry name" value="SLC26A/SulP_fam"/>
</dbReference>
<name>A0A0B6Z694_9EUPU</name>
<keyword evidence="2 6" id="KW-0812">Transmembrane</keyword>
<gene>
    <name evidence="8" type="primary">ORF49858</name>
</gene>
<feature type="transmembrane region" description="Helical" evidence="6">
    <location>
        <begin position="169"/>
        <end position="187"/>
    </location>
</feature>
<organism evidence="8">
    <name type="scientific">Arion vulgaris</name>
    <dbReference type="NCBI Taxonomy" id="1028688"/>
    <lineage>
        <taxon>Eukaryota</taxon>
        <taxon>Metazoa</taxon>
        <taxon>Spiralia</taxon>
        <taxon>Lophotrochozoa</taxon>
        <taxon>Mollusca</taxon>
        <taxon>Gastropoda</taxon>
        <taxon>Heterobranchia</taxon>
        <taxon>Euthyneura</taxon>
        <taxon>Panpulmonata</taxon>
        <taxon>Eupulmonata</taxon>
        <taxon>Stylommatophora</taxon>
        <taxon>Helicina</taxon>
        <taxon>Arionoidea</taxon>
        <taxon>Arionidae</taxon>
        <taxon>Arion</taxon>
    </lineage>
</organism>
<protein>
    <recommendedName>
        <fullName evidence="7">SLC26A/SulP transporter domain-containing protein</fullName>
    </recommendedName>
</protein>
<feature type="compositionally biased region" description="Basic and acidic residues" evidence="5">
    <location>
        <begin position="9"/>
        <end position="21"/>
    </location>
</feature>
<feature type="domain" description="SLC26A/SulP transporter" evidence="7">
    <location>
        <begin position="118"/>
        <end position="187"/>
    </location>
</feature>
<sequence length="189" mass="21577">MDQNGKSIDSNHSKSFEMQEKDVVPVTDKIPEFLRERSPSTWTTRSTVVATERPIYLTRSVRDKYLKNEEKAKSLKEKIRNKAKETCRCDKEKWKRRVVDIFPFIRIMRRYQWRNDLPGDIVAGLTVGIMQLPQGMAYAMLADMPPVVGLYVSFFPVIIYFFFGTSKQVSMGTVAVISLMVGGVVAGQA</sequence>
<dbReference type="EMBL" id="HACG01017027">
    <property type="protein sequence ID" value="CEK63892.1"/>
    <property type="molecule type" value="Transcribed_RNA"/>
</dbReference>
<evidence type="ECO:0000256" key="1">
    <source>
        <dbReference type="ARBA" id="ARBA00004141"/>
    </source>
</evidence>
<evidence type="ECO:0000256" key="4">
    <source>
        <dbReference type="ARBA" id="ARBA00023136"/>
    </source>
</evidence>
<keyword evidence="3 6" id="KW-1133">Transmembrane helix</keyword>
<dbReference type="GO" id="GO:0055085">
    <property type="term" value="P:transmembrane transport"/>
    <property type="evidence" value="ECO:0007669"/>
    <property type="project" value="InterPro"/>
</dbReference>
<feature type="region of interest" description="Disordered" evidence="5">
    <location>
        <begin position="1"/>
        <end position="21"/>
    </location>
</feature>